<dbReference type="CDD" id="cd00392">
    <property type="entry name" value="Ribosomal_L13"/>
    <property type="match status" value="1"/>
</dbReference>
<feature type="region of interest" description="Disordered" evidence="7">
    <location>
        <begin position="151"/>
        <end position="178"/>
    </location>
</feature>
<protein>
    <submittedName>
        <fullName evidence="8">Transcription termination factor MT, chloroplastic</fullName>
    </submittedName>
</protein>
<dbReference type="PANTHER" id="PTHR11545:SF2">
    <property type="entry name" value="LARGE RIBOSOMAL SUBUNIT PROTEIN UL13M"/>
    <property type="match status" value="1"/>
</dbReference>
<keyword evidence="3" id="KW-0806">Transcription termination</keyword>
<organism evidence="8">
    <name type="scientific">Sesamum calycinum</name>
    <dbReference type="NCBI Taxonomy" id="2727403"/>
    <lineage>
        <taxon>Eukaryota</taxon>
        <taxon>Viridiplantae</taxon>
        <taxon>Streptophyta</taxon>
        <taxon>Embryophyta</taxon>
        <taxon>Tracheophyta</taxon>
        <taxon>Spermatophyta</taxon>
        <taxon>Magnoliopsida</taxon>
        <taxon>eudicotyledons</taxon>
        <taxon>Gunneridae</taxon>
        <taxon>Pentapetalae</taxon>
        <taxon>asterids</taxon>
        <taxon>lamiids</taxon>
        <taxon>Lamiales</taxon>
        <taxon>Pedaliaceae</taxon>
        <taxon>Sesamum</taxon>
    </lineage>
</organism>
<evidence type="ECO:0000256" key="6">
    <source>
        <dbReference type="ARBA" id="ARBA00023274"/>
    </source>
</evidence>
<dbReference type="InterPro" id="IPR003690">
    <property type="entry name" value="MTERF"/>
</dbReference>
<keyword evidence="3" id="KW-0805">Transcription regulation</keyword>
<dbReference type="GO" id="GO:0006353">
    <property type="term" value="P:DNA-templated transcription termination"/>
    <property type="evidence" value="ECO:0007669"/>
    <property type="project" value="UniProtKB-KW"/>
</dbReference>
<feature type="compositionally biased region" description="Low complexity" evidence="7">
    <location>
        <begin position="169"/>
        <end position="178"/>
    </location>
</feature>
<dbReference type="GO" id="GO:0017148">
    <property type="term" value="P:negative regulation of translation"/>
    <property type="evidence" value="ECO:0007669"/>
    <property type="project" value="TreeGrafter"/>
</dbReference>
<dbReference type="SUPFAM" id="SSF52161">
    <property type="entry name" value="Ribosomal protein L13"/>
    <property type="match status" value="1"/>
</dbReference>
<evidence type="ECO:0000256" key="7">
    <source>
        <dbReference type="SAM" id="MobiDB-lite"/>
    </source>
</evidence>
<dbReference type="FunFam" id="3.90.1180.10:FF:000006">
    <property type="entry name" value="50S ribosomal protein L13"/>
    <property type="match status" value="1"/>
</dbReference>
<dbReference type="GO" id="GO:0005762">
    <property type="term" value="C:mitochondrial large ribosomal subunit"/>
    <property type="evidence" value="ECO:0007669"/>
    <property type="project" value="TreeGrafter"/>
</dbReference>
<dbReference type="Gene3D" id="1.25.70.10">
    <property type="entry name" value="Transcription termination factor 3, mitochondrial"/>
    <property type="match status" value="1"/>
</dbReference>
<dbReference type="AlphaFoldDB" id="A0AAW2SUC7"/>
<comment type="caution">
    <text evidence="8">The sequence shown here is derived from an EMBL/GenBank/DDBJ whole genome shotgun (WGS) entry which is preliminary data.</text>
</comment>
<dbReference type="EMBL" id="JACGWM010000001">
    <property type="protein sequence ID" value="KAL0395767.1"/>
    <property type="molecule type" value="Genomic_DNA"/>
</dbReference>
<dbReference type="InterPro" id="IPR005822">
    <property type="entry name" value="Ribosomal_uL13"/>
</dbReference>
<dbReference type="InterPro" id="IPR005823">
    <property type="entry name" value="Ribosomal_uL13_bac-type"/>
</dbReference>
<sequence length="744" mass="84673">MKASVPFRSSGVPFLSRTAFLQSRTELTVPQKVFFSRAKHAESAIDGSFSLRLVPPTLLAAEKEEAKAVLTLFLKKQGLSNAVAARTINKSDLFVDHLVSRLHSVHKSRYLVGRELTTLEIRDALIPYLETLLDEYGPILVDVVENFPDPPVKEKSEENVQKQPLAENSVASVSPSTPSVDSRKLKALARVSDVSPTGKLPSHIVYLIELGMELEAIREVIRKFPAFAYYSLEGKIKPVVEFLLDLGIRGRQEAMGESHIPLPPLLTYSRQKLKATVDFLYEMGLSADNVSKVLTRCPNIISYSVEDKLRPTADYFRSLGVDVALLLHRSPQTFGLSIEGNLKPVTEFFLERGYSLGDVATMISRYGALYTFSLPENLMPKWEFFLTMVYPKSELIKFPQYFGYSLEDRIKPRYETMRKCGVQFPHRRRKLPIAWRNMSTAAQSFNGNLKVEDVVVLSSFQLVNKVNKLYSMMLFGRVLFNDLYAVNLILANQNMMIISQKALAGLRRINLEGLRWRIFDAKGQVLGRLASQISTVVQGKDKPTYTPNRDEGDMCIVINAKDVCVTGRKMTDKFYHWHTGYIGHLKERSLKDQMAKDPTEVIRKAVLRMLPRNKLRDDRDRKLRIFAESEHPFGDRPLEPYVMPARQVREMRPRARRAMIRAQKKAEQQEQGGLSFVWLSAYTLLLQYLMNTKMLESALCAWLGIQLEMTSNDSVEMDKIPLLVYPLDSVESDLVDVLQSCLRI</sequence>
<comment type="similarity">
    <text evidence="2">Belongs to the mTERF family.</text>
</comment>
<comment type="similarity">
    <text evidence="1">Belongs to the universal ribosomal protein uL13 family.</text>
</comment>
<dbReference type="HAMAP" id="MF_01366">
    <property type="entry name" value="Ribosomal_uL13"/>
    <property type="match status" value="1"/>
</dbReference>
<evidence type="ECO:0000256" key="4">
    <source>
        <dbReference type="ARBA" id="ARBA00022946"/>
    </source>
</evidence>
<keyword evidence="3" id="KW-0804">Transcription</keyword>
<evidence type="ECO:0000256" key="3">
    <source>
        <dbReference type="ARBA" id="ARBA00022472"/>
    </source>
</evidence>
<evidence type="ECO:0000256" key="5">
    <source>
        <dbReference type="ARBA" id="ARBA00022980"/>
    </source>
</evidence>
<proteinExistence type="inferred from homology"/>
<keyword evidence="4" id="KW-0809">Transit peptide</keyword>
<dbReference type="GO" id="GO:0003735">
    <property type="term" value="F:structural constituent of ribosome"/>
    <property type="evidence" value="ECO:0007669"/>
    <property type="project" value="InterPro"/>
</dbReference>
<accession>A0AAW2SUC7</accession>
<dbReference type="Gene3D" id="3.90.1180.10">
    <property type="entry name" value="Ribosomal protein L13"/>
    <property type="match status" value="1"/>
</dbReference>
<evidence type="ECO:0000313" key="8">
    <source>
        <dbReference type="EMBL" id="KAL0395767.1"/>
    </source>
</evidence>
<reference evidence="8" key="2">
    <citation type="journal article" date="2024" name="Plant">
        <title>Genomic evolution and insights into agronomic trait innovations of Sesamum species.</title>
        <authorList>
            <person name="Miao H."/>
            <person name="Wang L."/>
            <person name="Qu L."/>
            <person name="Liu H."/>
            <person name="Sun Y."/>
            <person name="Le M."/>
            <person name="Wang Q."/>
            <person name="Wei S."/>
            <person name="Zheng Y."/>
            <person name="Lin W."/>
            <person name="Duan Y."/>
            <person name="Cao H."/>
            <person name="Xiong S."/>
            <person name="Wang X."/>
            <person name="Wei L."/>
            <person name="Li C."/>
            <person name="Ma Q."/>
            <person name="Ju M."/>
            <person name="Zhao R."/>
            <person name="Li G."/>
            <person name="Mu C."/>
            <person name="Tian Q."/>
            <person name="Mei H."/>
            <person name="Zhang T."/>
            <person name="Gao T."/>
            <person name="Zhang H."/>
        </authorList>
    </citation>
    <scope>NUCLEOTIDE SEQUENCE</scope>
    <source>
        <strain evidence="8">KEN8</strain>
    </source>
</reference>
<dbReference type="Pfam" id="PF00572">
    <property type="entry name" value="Ribosomal_L13"/>
    <property type="match status" value="1"/>
</dbReference>
<evidence type="ECO:0000256" key="1">
    <source>
        <dbReference type="ARBA" id="ARBA00006227"/>
    </source>
</evidence>
<dbReference type="SMART" id="SM00733">
    <property type="entry name" value="Mterf"/>
    <property type="match status" value="6"/>
</dbReference>
<keyword evidence="6" id="KW-0687">Ribonucleoprotein</keyword>
<dbReference type="GO" id="GO:0003729">
    <property type="term" value="F:mRNA binding"/>
    <property type="evidence" value="ECO:0007669"/>
    <property type="project" value="TreeGrafter"/>
</dbReference>
<dbReference type="NCBIfam" id="TIGR01066">
    <property type="entry name" value="rplM_bact"/>
    <property type="match status" value="1"/>
</dbReference>
<dbReference type="InterPro" id="IPR036899">
    <property type="entry name" value="Ribosomal_uL13_sf"/>
</dbReference>
<feature type="compositionally biased region" description="Basic and acidic residues" evidence="7">
    <location>
        <begin position="151"/>
        <end position="160"/>
    </location>
</feature>
<dbReference type="Pfam" id="PF02536">
    <property type="entry name" value="mTERF"/>
    <property type="match status" value="1"/>
</dbReference>
<evidence type="ECO:0000256" key="2">
    <source>
        <dbReference type="ARBA" id="ARBA00007692"/>
    </source>
</evidence>
<dbReference type="InterPro" id="IPR038538">
    <property type="entry name" value="MTERF_sf"/>
</dbReference>
<reference evidence="8" key="1">
    <citation type="submission" date="2020-06" db="EMBL/GenBank/DDBJ databases">
        <authorList>
            <person name="Li T."/>
            <person name="Hu X."/>
            <person name="Zhang T."/>
            <person name="Song X."/>
            <person name="Zhang H."/>
            <person name="Dai N."/>
            <person name="Sheng W."/>
            <person name="Hou X."/>
            <person name="Wei L."/>
        </authorList>
    </citation>
    <scope>NUCLEOTIDE SEQUENCE</scope>
    <source>
        <strain evidence="8">KEN8</strain>
        <tissue evidence="8">Leaf</tissue>
    </source>
</reference>
<name>A0AAW2SUC7_9LAMI</name>
<gene>
    <name evidence="8" type="ORF">Scaly_0025100</name>
</gene>
<dbReference type="PANTHER" id="PTHR11545">
    <property type="entry name" value="RIBOSOMAL PROTEIN L13"/>
    <property type="match status" value="1"/>
</dbReference>
<keyword evidence="5" id="KW-0689">Ribosomal protein</keyword>
<dbReference type="GO" id="GO:0006412">
    <property type="term" value="P:translation"/>
    <property type="evidence" value="ECO:0007669"/>
    <property type="project" value="InterPro"/>
</dbReference>